<evidence type="ECO:0000313" key="11">
    <source>
        <dbReference type="EMBL" id="KAK0955073.1"/>
    </source>
</evidence>
<dbReference type="InterPro" id="IPR017380">
    <property type="entry name" value="Hist_AcTrfase_B-typ_cat-su"/>
</dbReference>
<evidence type="ECO:0000256" key="9">
    <source>
        <dbReference type="SAM" id="MobiDB-lite"/>
    </source>
</evidence>
<evidence type="ECO:0000256" key="7">
    <source>
        <dbReference type="ARBA" id="ARBA00023315"/>
    </source>
</evidence>
<dbReference type="Gene3D" id="3.90.360.10">
    <property type="entry name" value="Histone acetyl transferase 1 (HAT1), N-terminal domain"/>
    <property type="match status" value="1"/>
</dbReference>
<evidence type="ECO:0000256" key="5">
    <source>
        <dbReference type="ARBA" id="ARBA00022679"/>
    </source>
</evidence>
<dbReference type="EMBL" id="JAUJLE010000482">
    <property type="protein sequence ID" value="KAK0955073.1"/>
    <property type="molecule type" value="Genomic_DNA"/>
</dbReference>
<reference evidence="11" key="1">
    <citation type="submission" date="2023-06" db="EMBL/GenBank/DDBJ databases">
        <title>Black Yeasts Isolated from many extreme environments.</title>
        <authorList>
            <person name="Coleine C."/>
            <person name="Stajich J.E."/>
            <person name="Selbmann L."/>
        </authorList>
    </citation>
    <scope>NUCLEOTIDE SEQUENCE</scope>
    <source>
        <strain evidence="11">CCFEE 5200</strain>
    </source>
</reference>
<keyword evidence="6" id="KW-0539">Nucleus</keyword>
<comment type="similarity">
    <text evidence="2">Belongs to the HAT1 family.</text>
</comment>
<dbReference type="Gene3D" id="1.10.10.390">
    <property type="match status" value="1"/>
</dbReference>
<dbReference type="GO" id="GO:0005634">
    <property type="term" value="C:nucleus"/>
    <property type="evidence" value="ECO:0007669"/>
    <property type="project" value="UniProtKB-SubCell"/>
</dbReference>
<feature type="region of interest" description="Disordered" evidence="9">
    <location>
        <begin position="545"/>
        <end position="598"/>
    </location>
</feature>
<dbReference type="GO" id="GO:0031509">
    <property type="term" value="P:subtelomeric heterochromatin formation"/>
    <property type="evidence" value="ECO:0007669"/>
    <property type="project" value="InterPro"/>
</dbReference>
<dbReference type="Pfam" id="PF21184">
    <property type="entry name" value="HAT1_C_fung"/>
    <property type="match status" value="1"/>
</dbReference>
<gene>
    <name evidence="11" type="primary">HAT1_2</name>
    <name evidence="11" type="ORF">LTR91_023023</name>
</gene>
<organism evidence="11 12">
    <name type="scientific">Friedmanniomyces endolithicus</name>
    <dbReference type="NCBI Taxonomy" id="329885"/>
    <lineage>
        <taxon>Eukaryota</taxon>
        <taxon>Fungi</taxon>
        <taxon>Dikarya</taxon>
        <taxon>Ascomycota</taxon>
        <taxon>Pezizomycotina</taxon>
        <taxon>Dothideomycetes</taxon>
        <taxon>Dothideomycetidae</taxon>
        <taxon>Mycosphaerellales</taxon>
        <taxon>Teratosphaeriaceae</taxon>
        <taxon>Friedmanniomyces</taxon>
    </lineage>
</organism>
<sequence>MPPQVMSLSFSFAAQVFDATRVYALPLPQSHMYSNISLNINTHGTATSHSSLPDVILASDGDRIRRRADGGAEAASRGLVDQHKRMLHHPASQRRNRHSILPTFIHISHLRRGGKSIRVQGPQHYPLVRGARSTTATHDLRPRLEIKHGKLFSEGDVKPTDIKEALAEFLPAHAFSDASRETGSEDAAADSFQPPGEMIKGYMSKGRKYEIWCASLTEAAARQILENMEILIPMFIEGGTMLQLGQDWSTQRWKLFLLYEVDRKPTPSTSPYSLVGYGTSYRVFTFPDRTSVTEGDQDLSILNGESLETLFPPPDQTSSNHSSKTGSPLDLPSRERLSQFLILPPFQGEGHGQHLYNTMYAHLTSPTNIREFTVEDPNEAFDDLRDLCDLLYLRANVPEFAALRINTDPAVLTPEKLLPGALIPTDLLVDGAARERIRRTTKIERRQFNRLVEMHTLSFIPAPHRSRSRLTRKEKSSNADDRAYWFWRLYAKQRLYVHNRDELIQLERAERGVRLEAVLDGVLEGYAGLLERVEGREGAKGMEVEEMEEEEVVEGATKPTQRKRKKIVVDEDEDEDAEEDGMVGVEVVANGHKRPRAN</sequence>
<comment type="subcellular location">
    <subcellularLocation>
        <location evidence="1">Nucleus</location>
    </subcellularLocation>
</comment>
<dbReference type="GO" id="GO:0042393">
    <property type="term" value="F:histone binding"/>
    <property type="evidence" value="ECO:0007669"/>
    <property type="project" value="InterPro"/>
</dbReference>
<feature type="compositionally biased region" description="Acidic residues" evidence="9">
    <location>
        <begin position="570"/>
        <end position="581"/>
    </location>
</feature>
<dbReference type="EC" id="2.3.1.48" evidence="3"/>
<dbReference type="InterPro" id="IPR013523">
    <property type="entry name" value="Hist_AcTrfase_HAT1_C"/>
</dbReference>
<comment type="catalytic activity">
    <reaction evidence="8">
        <text>L-lysyl-[protein] + acetyl-CoA = N(6)-acetyl-L-lysyl-[protein] + CoA + H(+)</text>
        <dbReference type="Rhea" id="RHEA:45948"/>
        <dbReference type="Rhea" id="RHEA-COMP:9752"/>
        <dbReference type="Rhea" id="RHEA-COMP:10731"/>
        <dbReference type="ChEBI" id="CHEBI:15378"/>
        <dbReference type="ChEBI" id="CHEBI:29969"/>
        <dbReference type="ChEBI" id="CHEBI:57287"/>
        <dbReference type="ChEBI" id="CHEBI:57288"/>
        <dbReference type="ChEBI" id="CHEBI:61930"/>
        <dbReference type="EC" id="2.3.1.48"/>
    </reaction>
</comment>
<dbReference type="InterPro" id="IPR016181">
    <property type="entry name" value="Acyl_CoA_acyltransferase"/>
</dbReference>
<evidence type="ECO:0000256" key="8">
    <source>
        <dbReference type="ARBA" id="ARBA00048017"/>
    </source>
</evidence>
<dbReference type="GO" id="GO:0004402">
    <property type="term" value="F:histone acetyltransferase activity"/>
    <property type="evidence" value="ECO:0007669"/>
    <property type="project" value="InterPro"/>
</dbReference>
<dbReference type="Gene3D" id="3.40.630.30">
    <property type="match status" value="1"/>
</dbReference>
<accession>A0AAN6JY72</accession>
<keyword evidence="5 11" id="KW-0808">Transferase</keyword>
<dbReference type="InterPro" id="IPR037113">
    <property type="entry name" value="Hat1_N_sf"/>
</dbReference>
<keyword evidence="7 11" id="KW-0012">Acyltransferase</keyword>
<feature type="region of interest" description="Disordered" evidence="9">
    <location>
        <begin position="310"/>
        <end position="330"/>
    </location>
</feature>
<evidence type="ECO:0000256" key="2">
    <source>
        <dbReference type="ARBA" id="ARBA00010543"/>
    </source>
</evidence>
<evidence type="ECO:0000256" key="4">
    <source>
        <dbReference type="ARBA" id="ARBA00021268"/>
    </source>
</evidence>
<evidence type="ECO:0000259" key="10">
    <source>
        <dbReference type="Pfam" id="PF10394"/>
    </source>
</evidence>
<evidence type="ECO:0000313" key="12">
    <source>
        <dbReference type="Proteomes" id="UP001175353"/>
    </source>
</evidence>
<dbReference type="Proteomes" id="UP001175353">
    <property type="component" value="Unassembled WGS sequence"/>
</dbReference>
<dbReference type="SUPFAM" id="SSF55729">
    <property type="entry name" value="Acyl-CoA N-acyltransferases (Nat)"/>
    <property type="match status" value="1"/>
</dbReference>
<dbReference type="AlphaFoldDB" id="A0AAN6JY72"/>
<name>A0AAN6JY72_9PEZI</name>
<feature type="compositionally biased region" description="Polar residues" evidence="9">
    <location>
        <begin position="316"/>
        <end position="326"/>
    </location>
</feature>
<proteinExistence type="inferred from homology"/>
<keyword evidence="12" id="KW-1185">Reference proteome</keyword>
<comment type="caution">
    <text evidence="11">The sequence shown here is derived from an EMBL/GenBank/DDBJ whole genome shotgun (WGS) entry which is preliminary data.</text>
</comment>
<dbReference type="Pfam" id="PF10394">
    <property type="entry name" value="Hat1_N"/>
    <property type="match status" value="1"/>
</dbReference>
<evidence type="ECO:0000256" key="3">
    <source>
        <dbReference type="ARBA" id="ARBA00013184"/>
    </source>
</evidence>
<dbReference type="InterPro" id="IPR019467">
    <property type="entry name" value="Hat1_N"/>
</dbReference>
<dbReference type="GO" id="GO:0000781">
    <property type="term" value="C:chromosome, telomeric region"/>
    <property type="evidence" value="ECO:0007669"/>
    <property type="project" value="GOC"/>
</dbReference>
<protein>
    <recommendedName>
        <fullName evidence="4">Histone acetyltransferase type B catalytic subunit</fullName>
        <ecNumber evidence="3">2.3.1.48</ecNumber>
    </recommendedName>
</protein>
<evidence type="ECO:0000256" key="1">
    <source>
        <dbReference type="ARBA" id="ARBA00004123"/>
    </source>
</evidence>
<evidence type="ECO:0000256" key="6">
    <source>
        <dbReference type="ARBA" id="ARBA00023242"/>
    </source>
</evidence>
<dbReference type="PANTHER" id="PTHR12046">
    <property type="entry name" value="HISTONE ACETYLTRANSFERASE TYPE B CATALYTIC SUBUNIT"/>
    <property type="match status" value="1"/>
</dbReference>
<feature type="domain" description="Histone acetyl transferase HAT1 N-terminal" evidence="10">
    <location>
        <begin position="136"/>
        <end position="237"/>
    </location>
</feature>